<sequence>MLRDSVRHLETPVPLMFEIVAQPLRYAIRKLSGTHGSPRLCGSVFPPPQPPLEDSRGGQRYLVERLLNHSGVSDVGRVISSGGAAYPQSCYSWEPRSQLMVDVLGLVGHYDAAHPGAAEGPPEKDLLNTVVKGFQVVNPLRTSH</sequence>
<evidence type="ECO:0000313" key="2">
    <source>
        <dbReference type="Proteomes" id="UP001162060"/>
    </source>
</evidence>
<name>A0AAV1T731_9STRA</name>
<gene>
    <name evidence="1" type="ORF">PM001_LOCUS2133</name>
</gene>
<evidence type="ECO:0000313" key="1">
    <source>
        <dbReference type="EMBL" id="CAK7900708.1"/>
    </source>
</evidence>
<comment type="caution">
    <text evidence="1">The sequence shown here is derived from an EMBL/GenBank/DDBJ whole genome shotgun (WGS) entry which is preliminary data.</text>
</comment>
<proteinExistence type="predicted"/>
<protein>
    <submittedName>
        <fullName evidence="1">Uncharacterized protein</fullName>
    </submittedName>
</protein>
<organism evidence="1 2">
    <name type="scientific">Peronospora matthiolae</name>
    <dbReference type="NCBI Taxonomy" id="2874970"/>
    <lineage>
        <taxon>Eukaryota</taxon>
        <taxon>Sar</taxon>
        <taxon>Stramenopiles</taxon>
        <taxon>Oomycota</taxon>
        <taxon>Peronosporomycetes</taxon>
        <taxon>Peronosporales</taxon>
        <taxon>Peronosporaceae</taxon>
        <taxon>Peronospora</taxon>
    </lineage>
</organism>
<dbReference type="Proteomes" id="UP001162060">
    <property type="component" value="Unassembled WGS sequence"/>
</dbReference>
<accession>A0AAV1T731</accession>
<reference evidence="1" key="1">
    <citation type="submission" date="2024-01" db="EMBL/GenBank/DDBJ databases">
        <authorList>
            <person name="Webb A."/>
        </authorList>
    </citation>
    <scope>NUCLEOTIDE SEQUENCE</scope>
    <source>
        <strain evidence="1">Pm1</strain>
    </source>
</reference>
<dbReference type="EMBL" id="CAKLBY020000016">
    <property type="protein sequence ID" value="CAK7900708.1"/>
    <property type="molecule type" value="Genomic_DNA"/>
</dbReference>
<dbReference type="AlphaFoldDB" id="A0AAV1T731"/>